<reference evidence="5 6" key="1">
    <citation type="submission" date="2017-05" db="EMBL/GenBank/DDBJ databases">
        <title>Full genome sequence of Pseudorhodoplanes sinuspersici.</title>
        <authorList>
            <person name="Dastgheib S.M.M."/>
            <person name="Shavandi M."/>
            <person name="Tirandaz H."/>
        </authorList>
    </citation>
    <scope>NUCLEOTIDE SEQUENCE [LARGE SCALE GENOMIC DNA]</scope>
    <source>
        <strain evidence="5 6">RIPI110</strain>
    </source>
</reference>
<dbReference type="FunFam" id="3.20.20.100:FF:000002">
    <property type="entry name" value="2,5-diketo-D-gluconic acid reductase A"/>
    <property type="match status" value="1"/>
</dbReference>
<dbReference type="GO" id="GO:1990002">
    <property type="term" value="F:methylglyoxal reductase (NADPH) (acetol producing) activity"/>
    <property type="evidence" value="ECO:0007669"/>
    <property type="project" value="TreeGrafter"/>
</dbReference>
<keyword evidence="2" id="KW-0521">NADP</keyword>
<keyword evidence="3" id="KW-0560">Oxidoreductase</keyword>
<dbReference type="SUPFAM" id="SSF51430">
    <property type="entry name" value="NAD(P)-linked oxidoreductase"/>
    <property type="match status" value="1"/>
</dbReference>
<dbReference type="STRING" id="1235591.CAK95_21735"/>
<protein>
    <submittedName>
        <fullName evidence="5">2,5-didehydrogluconate reductase</fullName>
    </submittedName>
</protein>
<proteinExistence type="inferred from homology"/>
<dbReference type="InterPro" id="IPR023210">
    <property type="entry name" value="NADP_OxRdtase_dom"/>
</dbReference>
<dbReference type="Proteomes" id="UP000194137">
    <property type="component" value="Chromosome"/>
</dbReference>
<dbReference type="PANTHER" id="PTHR43827">
    <property type="entry name" value="2,5-DIKETO-D-GLUCONIC ACID REDUCTASE"/>
    <property type="match status" value="1"/>
</dbReference>
<evidence type="ECO:0000256" key="3">
    <source>
        <dbReference type="ARBA" id="ARBA00023002"/>
    </source>
</evidence>
<evidence type="ECO:0000256" key="2">
    <source>
        <dbReference type="ARBA" id="ARBA00022857"/>
    </source>
</evidence>
<dbReference type="PRINTS" id="PR00069">
    <property type="entry name" value="ALDKETRDTASE"/>
</dbReference>
<dbReference type="PROSITE" id="PS00798">
    <property type="entry name" value="ALDOKETO_REDUCTASE_1"/>
    <property type="match status" value="1"/>
</dbReference>
<dbReference type="PIRSF" id="PIRSF000097">
    <property type="entry name" value="AKR"/>
    <property type="match status" value="1"/>
</dbReference>
<evidence type="ECO:0000256" key="1">
    <source>
        <dbReference type="ARBA" id="ARBA00007905"/>
    </source>
</evidence>
<dbReference type="InterPro" id="IPR036812">
    <property type="entry name" value="NAD(P)_OxRdtase_dom_sf"/>
</dbReference>
<dbReference type="Gene3D" id="3.20.20.100">
    <property type="entry name" value="NADP-dependent oxidoreductase domain"/>
    <property type="match status" value="1"/>
</dbReference>
<dbReference type="RefSeq" id="WP_086089823.1">
    <property type="nucleotide sequence ID" value="NZ_CP021112.1"/>
</dbReference>
<dbReference type="GO" id="GO:0051596">
    <property type="term" value="P:methylglyoxal catabolic process"/>
    <property type="evidence" value="ECO:0007669"/>
    <property type="project" value="TreeGrafter"/>
</dbReference>
<dbReference type="InterPro" id="IPR018170">
    <property type="entry name" value="Aldo/ket_reductase_CS"/>
</dbReference>
<dbReference type="AlphaFoldDB" id="A0A1W6ZWC8"/>
<accession>A0A1W6ZWC8</accession>
<evidence type="ECO:0000313" key="5">
    <source>
        <dbReference type="EMBL" id="ARQ01431.1"/>
    </source>
</evidence>
<dbReference type="OrthoDB" id="9804790at2"/>
<dbReference type="KEGG" id="psin:CAK95_21735"/>
<comment type="catalytic activity">
    <reaction evidence="4">
        <text>hydroxyacetone + NADP(+) = methylglyoxal + NADPH + H(+)</text>
        <dbReference type="Rhea" id="RHEA:27986"/>
        <dbReference type="ChEBI" id="CHEBI:15378"/>
        <dbReference type="ChEBI" id="CHEBI:17158"/>
        <dbReference type="ChEBI" id="CHEBI:27957"/>
        <dbReference type="ChEBI" id="CHEBI:57783"/>
        <dbReference type="ChEBI" id="CHEBI:58349"/>
    </reaction>
</comment>
<name>A0A1W6ZWC8_9HYPH</name>
<gene>
    <name evidence="5" type="ORF">CAK95_21735</name>
</gene>
<dbReference type="PANTHER" id="PTHR43827:SF3">
    <property type="entry name" value="NADP-DEPENDENT OXIDOREDUCTASE DOMAIN-CONTAINING PROTEIN"/>
    <property type="match status" value="1"/>
</dbReference>
<dbReference type="PROSITE" id="PS00062">
    <property type="entry name" value="ALDOKETO_REDUCTASE_2"/>
    <property type="match status" value="1"/>
</dbReference>
<dbReference type="Pfam" id="PF00248">
    <property type="entry name" value="Aldo_ket_red"/>
    <property type="match status" value="1"/>
</dbReference>
<evidence type="ECO:0000256" key="4">
    <source>
        <dbReference type="ARBA" id="ARBA00049445"/>
    </source>
</evidence>
<evidence type="ECO:0000313" key="6">
    <source>
        <dbReference type="Proteomes" id="UP000194137"/>
    </source>
</evidence>
<dbReference type="EMBL" id="CP021112">
    <property type="protein sequence ID" value="ARQ01431.1"/>
    <property type="molecule type" value="Genomic_DNA"/>
</dbReference>
<keyword evidence="6" id="KW-1185">Reference proteome</keyword>
<organism evidence="5 6">
    <name type="scientific">Pseudorhodoplanes sinuspersici</name>
    <dbReference type="NCBI Taxonomy" id="1235591"/>
    <lineage>
        <taxon>Bacteria</taxon>
        <taxon>Pseudomonadati</taxon>
        <taxon>Pseudomonadota</taxon>
        <taxon>Alphaproteobacteria</taxon>
        <taxon>Hyphomicrobiales</taxon>
        <taxon>Pseudorhodoplanes</taxon>
    </lineage>
</organism>
<comment type="similarity">
    <text evidence="1">Belongs to the aldo/keto reductase family.</text>
</comment>
<dbReference type="InterPro" id="IPR020471">
    <property type="entry name" value="AKR"/>
</dbReference>
<sequence length="272" mass="30250">MLFLDTKGAHIPILGLGTWELRGRECARLVEQAVRLGYRHFDTAQMYGNERDVGDGIRASGIKRSEVFVVTKVAPDHLAPGLLERSVKESIGYLRLGEIDLLLLHWPNKGIPLSETIDALVRVKREGLVRNIGVSNYTVALIEEAAKLSDERLVCNQIECHPYLDQSKVIAACRAHDMAVVAYSPIARGHTIDDAVMSRIGKVHGKTPAQVSLRYLIQQGIGAIPRTSRVERLAENIAIFDFELTDAEMVEIAALAHPDGRIVDWSWSPQWD</sequence>